<comment type="caution">
    <text evidence="1">The sequence shown here is derived from an EMBL/GenBank/DDBJ whole genome shotgun (WGS) entry which is preliminary data.</text>
</comment>
<dbReference type="Proteomes" id="UP001055057">
    <property type="component" value="Unassembled WGS sequence"/>
</dbReference>
<keyword evidence="2" id="KW-1185">Reference proteome</keyword>
<protein>
    <recommendedName>
        <fullName evidence="3">Transcriptional regulator</fullName>
    </recommendedName>
</protein>
<gene>
    <name evidence="1" type="ORF">MPOCJGCO_3432</name>
</gene>
<evidence type="ECO:0008006" key="3">
    <source>
        <dbReference type="Google" id="ProtNLM"/>
    </source>
</evidence>
<evidence type="ECO:0000313" key="1">
    <source>
        <dbReference type="EMBL" id="GJE61311.1"/>
    </source>
</evidence>
<proteinExistence type="predicted"/>
<reference evidence="1" key="2">
    <citation type="submission" date="2021-08" db="EMBL/GenBank/DDBJ databases">
        <authorList>
            <person name="Tani A."/>
            <person name="Ola A."/>
            <person name="Ogura Y."/>
            <person name="Katsura K."/>
            <person name="Hayashi T."/>
        </authorList>
    </citation>
    <scope>NUCLEOTIDE SEQUENCE</scope>
    <source>
        <strain evidence="1">DSM 23632</strain>
    </source>
</reference>
<dbReference type="RefSeq" id="WP_238183879.1">
    <property type="nucleotide sequence ID" value="NZ_BPRB01000201.1"/>
</dbReference>
<reference evidence="1" key="1">
    <citation type="journal article" date="2021" name="Front. Microbiol.">
        <title>Comprehensive Comparative Genomics and Phenotyping of Methylobacterium Species.</title>
        <authorList>
            <person name="Alessa O."/>
            <person name="Ogura Y."/>
            <person name="Fujitani Y."/>
            <person name="Takami H."/>
            <person name="Hayashi T."/>
            <person name="Sahin N."/>
            <person name="Tani A."/>
        </authorList>
    </citation>
    <scope>NUCLEOTIDE SEQUENCE</scope>
    <source>
        <strain evidence="1">DSM 23632</strain>
    </source>
</reference>
<dbReference type="EMBL" id="BPRB01000201">
    <property type="protein sequence ID" value="GJE61311.1"/>
    <property type="molecule type" value="Genomic_DNA"/>
</dbReference>
<organism evidence="1 2">
    <name type="scientific">Methylobacterium trifolii</name>
    <dbReference type="NCBI Taxonomy" id="1003092"/>
    <lineage>
        <taxon>Bacteria</taxon>
        <taxon>Pseudomonadati</taxon>
        <taxon>Pseudomonadota</taxon>
        <taxon>Alphaproteobacteria</taxon>
        <taxon>Hyphomicrobiales</taxon>
        <taxon>Methylobacteriaceae</taxon>
        <taxon>Methylobacterium</taxon>
    </lineage>
</organism>
<evidence type="ECO:0000313" key="2">
    <source>
        <dbReference type="Proteomes" id="UP001055057"/>
    </source>
</evidence>
<sequence>MSADRLELAQKSGRSKKDLQLLVDQAARLQDDQDDAASHLEEKILRLKALRLSRDAAPKPGKAR</sequence>
<name>A0ABQ4U3H3_9HYPH</name>
<accession>A0ABQ4U3H3</accession>